<dbReference type="PROSITE" id="PS50208">
    <property type="entry name" value="CASPASE_P20"/>
    <property type="match status" value="1"/>
</dbReference>
<dbReference type="PANTHER" id="PTHR10454">
    <property type="entry name" value="CASPASE"/>
    <property type="match status" value="1"/>
</dbReference>
<dbReference type="SMR" id="A2I5C3"/>
<dbReference type="GO" id="GO:0004197">
    <property type="term" value="F:cysteine-type endopeptidase activity"/>
    <property type="evidence" value="ECO:0007669"/>
    <property type="project" value="InterPro"/>
</dbReference>
<dbReference type="Gene3D" id="3.40.50.1460">
    <property type="match status" value="1"/>
</dbReference>
<dbReference type="InterPro" id="IPR001309">
    <property type="entry name" value="Pept_C14_p20"/>
</dbReference>
<proteinExistence type="evidence at transcript level"/>
<evidence type="ECO:0000313" key="2">
    <source>
        <dbReference type="EMBL" id="ABM66071.1"/>
    </source>
</evidence>
<dbReference type="AlphaFoldDB" id="A2I5C3"/>
<sequence>LMTHGNEEEVFLTDTSIKMKSFLSYFNAENCKELQLKPKIFIIQACRGTGLGGGVE</sequence>
<dbReference type="Pfam" id="PF00656">
    <property type="entry name" value="Peptidase_C14"/>
    <property type="match status" value="1"/>
</dbReference>
<reference evidence="2" key="1">
    <citation type="submission" date="2006-10" db="EMBL/GenBank/DDBJ databases">
        <title>Cloning of the caspase 3 in the mussel Mytilus galloprovincialis.</title>
        <authorList>
            <person name="Raingeard D."/>
            <person name="Cancio I."/>
            <person name="Cajaraville M.P."/>
        </authorList>
    </citation>
    <scope>NUCLEOTIDE SEQUENCE</scope>
</reference>
<dbReference type="SUPFAM" id="SSF52129">
    <property type="entry name" value="Caspase-like"/>
    <property type="match status" value="1"/>
</dbReference>
<dbReference type="GO" id="GO:0006508">
    <property type="term" value="P:proteolysis"/>
    <property type="evidence" value="ECO:0007669"/>
    <property type="project" value="InterPro"/>
</dbReference>
<accession>A2I5C3</accession>
<protein>
    <submittedName>
        <fullName evidence="2">Putative caspase 3</fullName>
    </submittedName>
</protein>
<dbReference type="InterPro" id="IPR002398">
    <property type="entry name" value="Pept_C14"/>
</dbReference>
<feature type="non-terminal residue" evidence="2">
    <location>
        <position position="1"/>
    </location>
</feature>
<dbReference type="PROSITE" id="PS01122">
    <property type="entry name" value="CASPASE_CYS"/>
    <property type="match status" value="1"/>
</dbReference>
<feature type="non-terminal residue" evidence="2">
    <location>
        <position position="56"/>
    </location>
</feature>
<evidence type="ECO:0000259" key="1">
    <source>
        <dbReference type="PROSITE" id="PS50208"/>
    </source>
</evidence>
<dbReference type="GO" id="GO:0043525">
    <property type="term" value="P:positive regulation of neuron apoptotic process"/>
    <property type="evidence" value="ECO:0007669"/>
    <property type="project" value="TreeGrafter"/>
</dbReference>
<dbReference type="InterPro" id="IPR033139">
    <property type="entry name" value="Caspase_cys_AS"/>
</dbReference>
<feature type="domain" description="Caspase family p20" evidence="1">
    <location>
        <begin position="1"/>
        <end position="50"/>
    </location>
</feature>
<dbReference type="InterPro" id="IPR029030">
    <property type="entry name" value="Caspase-like_dom_sf"/>
</dbReference>
<organism evidence="2">
    <name type="scientific">Mytilus galloprovincialis</name>
    <name type="common">Mediterranean mussel</name>
    <dbReference type="NCBI Taxonomy" id="29158"/>
    <lineage>
        <taxon>Eukaryota</taxon>
        <taxon>Metazoa</taxon>
        <taxon>Spiralia</taxon>
        <taxon>Lophotrochozoa</taxon>
        <taxon>Mollusca</taxon>
        <taxon>Bivalvia</taxon>
        <taxon>Autobranchia</taxon>
        <taxon>Pteriomorphia</taxon>
        <taxon>Mytilida</taxon>
        <taxon>Mytiloidea</taxon>
        <taxon>Mytilidae</taxon>
        <taxon>Mytilinae</taxon>
        <taxon>Mytilus</taxon>
    </lineage>
</organism>
<dbReference type="EMBL" id="EF080944">
    <property type="protein sequence ID" value="ABM66071.1"/>
    <property type="molecule type" value="mRNA"/>
</dbReference>
<name>A2I5C3_MYTGA</name>
<dbReference type="GO" id="GO:0006915">
    <property type="term" value="P:apoptotic process"/>
    <property type="evidence" value="ECO:0007669"/>
    <property type="project" value="TreeGrafter"/>
</dbReference>
<dbReference type="PANTHER" id="PTHR10454:SF210">
    <property type="entry name" value="CASPASE-2"/>
    <property type="match status" value="1"/>
</dbReference>
<dbReference type="InterPro" id="IPR011600">
    <property type="entry name" value="Pept_C14_caspase"/>
</dbReference>
<dbReference type="GO" id="GO:0005737">
    <property type="term" value="C:cytoplasm"/>
    <property type="evidence" value="ECO:0007669"/>
    <property type="project" value="TreeGrafter"/>
</dbReference>